<evidence type="ECO:0000313" key="2">
    <source>
        <dbReference type="EMBL" id="THV53852.1"/>
    </source>
</evidence>
<dbReference type="InterPro" id="IPR019897">
    <property type="entry name" value="RidA_CS"/>
</dbReference>
<dbReference type="Gene3D" id="3.30.1330.40">
    <property type="entry name" value="RutC-like"/>
    <property type="match status" value="1"/>
</dbReference>
<evidence type="ECO:0000313" key="3">
    <source>
        <dbReference type="Proteomes" id="UP000308671"/>
    </source>
</evidence>
<dbReference type="GO" id="GO:0019239">
    <property type="term" value="F:deaminase activity"/>
    <property type="evidence" value="ECO:0007669"/>
    <property type="project" value="TreeGrafter"/>
</dbReference>
<organism evidence="2 3">
    <name type="scientific">Botrytis galanthina</name>
    <dbReference type="NCBI Taxonomy" id="278940"/>
    <lineage>
        <taxon>Eukaryota</taxon>
        <taxon>Fungi</taxon>
        <taxon>Dikarya</taxon>
        <taxon>Ascomycota</taxon>
        <taxon>Pezizomycotina</taxon>
        <taxon>Leotiomycetes</taxon>
        <taxon>Helotiales</taxon>
        <taxon>Sclerotiniaceae</taxon>
        <taxon>Botrytis</taxon>
    </lineage>
</organism>
<sequence>MFSRILPRYGAIRLTSRSSLTTTLVTTPQRSAISTAHSLGAYTTISARDWLCLRSSRHDYGKKEGSSSGQANRSFTTINSANLPAPIGPYSHAVQTPFGVFVSGQLPADFEGNLVEGTMREKTEAVLKNLQEFLVTAKSSLDRIVKVQVFLTDMKDFAEMNEEYEKWITHKPARSCVAVKELPKGVNIEIECIALPSTTEPRE</sequence>
<proteinExistence type="inferred from homology"/>
<dbReference type="OrthoDB" id="309640at2759"/>
<gene>
    <name evidence="2" type="ORF">BGAL_0040g00130</name>
</gene>
<dbReference type="PANTHER" id="PTHR11803">
    <property type="entry name" value="2-IMINOBUTANOATE/2-IMINOPROPANOATE DEAMINASE RIDA"/>
    <property type="match status" value="1"/>
</dbReference>
<protein>
    <submittedName>
        <fullName evidence="2">Uncharacterized protein</fullName>
    </submittedName>
</protein>
<dbReference type="CDD" id="cd00448">
    <property type="entry name" value="YjgF_YER057c_UK114_family"/>
    <property type="match status" value="1"/>
</dbReference>
<dbReference type="AlphaFoldDB" id="A0A4S8R9W1"/>
<comment type="caution">
    <text evidence="2">The sequence shown here is derived from an EMBL/GenBank/DDBJ whole genome shotgun (WGS) entry which is preliminary data.</text>
</comment>
<dbReference type="GO" id="GO:0005739">
    <property type="term" value="C:mitochondrion"/>
    <property type="evidence" value="ECO:0007669"/>
    <property type="project" value="TreeGrafter"/>
</dbReference>
<evidence type="ECO:0000256" key="1">
    <source>
        <dbReference type="ARBA" id="ARBA00010552"/>
    </source>
</evidence>
<dbReference type="EMBL" id="PQXL01000040">
    <property type="protein sequence ID" value="THV53852.1"/>
    <property type="molecule type" value="Genomic_DNA"/>
</dbReference>
<dbReference type="Proteomes" id="UP000308671">
    <property type="component" value="Unassembled WGS sequence"/>
</dbReference>
<dbReference type="InterPro" id="IPR006056">
    <property type="entry name" value="RidA"/>
</dbReference>
<dbReference type="NCBIfam" id="TIGR00004">
    <property type="entry name" value="Rid family detoxifying hydrolase"/>
    <property type="match status" value="1"/>
</dbReference>
<keyword evidence="3" id="KW-1185">Reference proteome</keyword>
<comment type="similarity">
    <text evidence="1">Belongs to the RutC family.</text>
</comment>
<dbReference type="SUPFAM" id="SSF55298">
    <property type="entry name" value="YjgF-like"/>
    <property type="match status" value="1"/>
</dbReference>
<dbReference type="InterPro" id="IPR035959">
    <property type="entry name" value="RutC-like_sf"/>
</dbReference>
<dbReference type="FunFam" id="3.30.1330.40:FF:000001">
    <property type="entry name" value="L-PSP family endoribonuclease"/>
    <property type="match status" value="1"/>
</dbReference>
<dbReference type="GO" id="GO:0005829">
    <property type="term" value="C:cytosol"/>
    <property type="evidence" value="ECO:0007669"/>
    <property type="project" value="TreeGrafter"/>
</dbReference>
<dbReference type="PROSITE" id="PS01094">
    <property type="entry name" value="UPF0076"/>
    <property type="match status" value="1"/>
</dbReference>
<dbReference type="Pfam" id="PF01042">
    <property type="entry name" value="Ribonuc_L-PSP"/>
    <property type="match status" value="1"/>
</dbReference>
<name>A0A4S8R9W1_9HELO</name>
<accession>A0A4S8R9W1</accession>
<reference evidence="2 3" key="1">
    <citation type="submission" date="2017-12" db="EMBL/GenBank/DDBJ databases">
        <title>Comparative genomics of Botrytis spp.</title>
        <authorList>
            <person name="Valero-Jimenez C.A."/>
            <person name="Tapia P."/>
            <person name="Veloso J."/>
            <person name="Silva-Moreno E."/>
            <person name="Staats M."/>
            <person name="Valdes J.H."/>
            <person name="Van Kan J.A.L."/>
        </authorList>
    </citation>
    <scope>NUCLEOTIDE SEQUENCE [LARGE SCALE GENOMIC DNA]</scope>
    <source>
        <strain evidence="2 3">MUCL435</strain>
    </source>
</reference>
<dbReference type="PANTHER" id="PTHR11803:SF58">
    <property type="entry name" value="PROTEIN HMF1-RELATED"/>
    <property type="match status" value="1"/>
</dbReference>
<dbReference type="InterPro" id="IPR006175">
    <property type="entry name" value="YjgF/YER057c/UK114"/>
</dbReference>